<dbReference type="KEGG" id="pspc:Strain318_002270"/>
<evidence type="ECO:0000256" key="1">
    <source>
        <dbReference type="SAM" id="MobiDB-lite"/>
    </source>
</evidence>
<name>A0AA49Q897_9BACT</name>
<evidence type="ECO:0000313" key="2">
    <source>
        <dbReference type="EMBL" id="WKW12960.1"/>
    </source>
</evidence>
<organism evidence="3 4">
    <name type="scientific">Pseudogemmatithrix spongiicola</name>
    <dbReference type="NCBI Taxonomy" id="3062599"/>
    <lineage>
        <taxon>Bacteria</taxon>
        <taxon>Pseudomonadati</taxon>
        <taxon>Gemmatimonadota</taxon>
        <taxon>Gemmatimonadia</taxon>
        <taxon>Gemmatimonadales</taxon>
        <taxon>Gemmatimonadaceae</taxon>
        <taxon>Pseudogemmatithrix</taxon>
    </lineage>
</organism>
<dbReference type="Proteomes" id="UP001229955">
    <property type="component" value="Chromosome"/>
</dbReference>
<reference evidence="3" key="1">
    <citation type="submission" date="2023-07" db="EMBL/GenBank/DDBJ databases">
        <authorList>
            <person name="Haufschild T."/>
            <person name="Kallscheuer N."/>
            <person name="Hammer J."/>
            <person name="Kohn T."/>
            <person name="Kabuu M."/>
            <person name="Jogler M."/>
            <person name="Wohfarth N."/>
            <person name="Heuer A."/>
            <person name="Rohde M."/>
            <person name="van Teeseling M.C.F."/>
            <person name="Jogler C."/>
        </authorList>
    </citation>
    <scope>NUCLEOTIDE SEQUENCE</scope>
    <source>
        <strain evidence="2">Strain 138</strain>
        <strain evidence="3">Strain 318</strain>
    </source>
</reference>
<dbReference type="EMBL" id="CP130612">
    <property type="protein sequence ID" value="WKW12960.1"/>
    <property type="molecule type" value="Genomic_DNA"/>
</dbReference>
<gene>
    <name evidence="2" type="ORF">Strain138_002271</name>
    <name evidence="3" type="ORF">Strain318_002270</name>
</gene>
<proteinExistence type="predicted"/>
<evidence type="ECO:0000313" key="4">
    <source>
        <dbReference type="Proteomes" id="UP001229955"/>
    </source>
</evidence>
<feature type="region of interest" description="Disordered" evidence="1">
    <location>
        <begin position="96"/>
        <end position="119"/>
    </location>
</feature>
<protein>
    <recommendedName>
        <fullName evidence="5">DUF2281 domain-containing protein</fullName>
    </recommendedName>
</protein>
<evidence type="ECO:0000313" key="3">
    <source>
        <dbReference type="EMBL" id="WKW15867.1"/>
    </source>
</evidence>
<keyword evidence="4" id="KW-1185">Reference proteome</keyword>
<accession>A0AA49Q6B4</accession>
<evidence type="ECO:0008006" key="5">
    <source>
        <dbReference type="Google" id="ProtNLM"/>
    </source>
</evidence>
<dbReference type="RefSeq" id="WP_367885827.1">
    <property type="nucleotide sequence ID" value="NZ_CP130612.1"/>
</dbReference>
<dbReference type="AlphaFoldDB" id="A0AA49Q897"/>
<dbReference type="EMBL" id="CP130613">
    <property type="protein sequence ID" value="WKW15867.1"/>
    <property type="molecule type" value="Genomic_DNA"/>
</dbReference>
<accession>A0AA49Q897</accession>
<sequence length="119" mass="12813">MHDILRDRILRRLEALPEQRLYQVLDYIEFVESKYAERQAPPPNVLQRFAEGVEDTLRAGNLSASTVAEAMGFMSKAMNVLSGVAAAGASVASDIVGSGKTTAAKPPTESVVPPTENKP</sequence>